<dbReference type="Pfam" id="PF02810">
    <property type="entry name" value="SEC-C"/>
    <property type="match status" value="1"/>
</dbReference>
<comment type="caution">
    <text evidence="1">The sequence shown here is derived from an EMBL/GenBank/DDBJ whole genome shotgun (WGS) entry which is preliminary data.</text>
</comment>
<proteinExistence type="predicted"/>
<dbReference type="SUPFAM" id="SSF103642">
    <property type="entry name" value="Sec-C motif"/>
    <property type="match status" value="1"/>
</dbReference>
<dbReference type="EMBL" id="JAGKSP010000010">
    <property type="protein sequence ID" value="MBP3965281.1"/>
    <property type="molecule type" value="Genomic_DNA"/>
</dbReference>
<protein>
    <submittedName>
        <fullName evidence="1">SEC-C domain-containing protein</fullName>
    </submittedName>
</protein>
<gene>
    <name evidence="1" type="ORF">I8J30_21460</name>
</gene>
<dbReference type="Gene3D" id="3.10.450.50">
    <property type="match status" value="1"/>
</dbReference>
<dbReference type="InterPro" id="IPR004027">
    <property type="entry name" value="SEC_C_motif"/>
</dbReference>
<dbReference type="RefSeq" id="WP_210661589.1">
    <property type="nucleotide sequence ID" value="NZ_JAGKSP010000010.1"/>
</dbReference>
<dbReference type="PANTHER" id="PTHR33747:SF1">
    <property type="entry name" value="ADENYLATE CYCLASE-ASSOCIATED CAP C-TERMINAL DOMAIN-CONTAINING PROTEIN"/>
    <property type="match status" value="1"/>
</dbReference>
<accession>A0ABS5CHF1</accession>
<dbReference type="Proteomes" id="UP000673394">
    <property type="component" value="Unassembled WGS sequence"/>
</dbReference>
<dbReference type="PANTHER" id="PTHR33747">
    <property type="entry name" value="UPF0225 PROTEIN SCO1677"/>
    <property type="match status" value="1"/>
</dbReference>
<keyword evidence="2" id="KW-1185">Reference proteome</keyword>
<sequence length="377" mass="42936">MDLQKEMLQLNVNNAIKGSVKTSLKDILGQLTKDRLNFIAANCALSGRSKLKKQELVDALCDRITSVSKLYSAFLTAEPQEWDLVNRLLKVPYIQDNAVYADAYLFLMDKGLIFSFLEGDKLFFVMPEEVKAAYNMLDKNAFQKQRNANQLVLRYMEAAANLYGIIPMTKLIAIINDQNGINITEEKLLDIRLSVSDKVLTWDIQRGFLFSDSLDGEDLDDYEAFLESVKDKPYYIPAKEELLLYADIDYFEKTPQLEALKTYIMQELGKVEKLAEALVDDIQLACAMEEPLSVIMEEFDQRKIRLNKKQLKEVTPLIINVHNHTRMWSNRGFTPDELSPKPARNSNVVQFPAASAKIGRNEPCPCGSGKKHKKCCL</sequence>
<name>A0ABS5CHF1_9BACL</name>
<reference evidence="1 2" key="1">
    <citation type="submission" date="2021-04" db="EMBL/GenBank/DDBJ databases">
        <title>Paenibacillus sp. DLE-14 whole genome sequence.</title>
        <authorList>
            <person name="Ham Y.J."/>
        </authorList>
    </citation>
    <scope>NUCLEOTIDE SEQUENCE [LARGE SCALE GENOMIC DNA]</scope>
    <source>
        <strain evidence="1 2">DLE-14</strain>
    </source>
</reference>
<evidence type="ECO:0000313" key="1">
    <source>
        <dbReference type="EMBL" id="MBP3965281.1"/>
    </source>
</evidence>
<organism evidence="1 2">
    <name type="scientific">Paenibacillus lignilyticus</name>
    <dbReference type="NCBI Taxonomy" id="1172615"/>
    <lineage>
        <taxon>Bacteria</taxon>
        <taxon>Bacillati</taxon>
        <taxon>Bacillota</taxon>
        <taxon>Bacilli</taxon>
        <taxon>Bacillales</taxon>
        <taxon>Paenibacillaceae</taxon>
        <taxon>Paenibacillus</taxon>
    </lineage>
</organism>
<evidence type="ECO:0000313" key="2">
    <source>
        <dbReference type="Proteomes" id="UP000673394"/>
    </source>
</evidence>